<evidence type="ECO:0000256" key="1">
    <source>
        <dbReference type="SAM" id="MobiDB-lite"/>
    </source>
</evidence>
<comment type="caution">
    <text evidence="2">The sequence shown here is derived from an EMBL/GenBank/DDBJ whole genome shotgun (WGS) entry which is preliminary data.</text>
</comment>
<dbReference type="VEuPathDB" id="AmoebaDB:FDP41_010084"/>
<feature type="compositionally biased region" description="Basic and acidic residues" evidence="1">
    <location>
        <begin position="65"/>
        <end position="74"/>
    </location>
</feature>
<organism evidence="2 3">
    <name type="scientific">Naegleria fowleri</name>
    <name type="common">Brain eating amoeba</name>
    <dbReference type="NCBI Taxonomy" id="5763"/>
    <lineage>
        <taxon>Eukaryota</taxon>
        <taxon>Discoba</taxon>
        <taxon>Heterolobosea</taxon>
        <taxon>Tetramitia</taxon>
        <taxon>Eutetramitia</taxon>
        <taxon>Vahlkampfiidae</taxon>
        <taxon>Naegleria</taxon>
    </lineage>
</organism>
<dbReference type="Proteomes" id="UP000444721">
    <property type="component" value="Unassembled WGS sequence"/>
</dbReference>
<evidence type="ECO:0000313" key="2">
    <source>
        <dbReference type="EMBL" id="KAF0971861.1"/>
    </source>
</evidence>
<dbReference type="AlphaFoldDB" id="A0A6A5BAC0"/>
<feature type="region of interest" description="Disordered" evidence="1">
    <location>
        <begin position="65"/>
        <end position="140"/>
    </location>
</feature>
<proteinExistence type="predicted"/>
<gene>
    <name evidence="2" type="ORF">FDP41_010084</name>
</gene>
<dbReference type="VEuPathDB" id="AmoebaDB:NfTy_082330"/>
<feature type="compositionally biased region" description="Low complexity" evidence="1">
    <location>
        <begin position="127"/>
        <end position="137"/>
    </location>
</feature>
<dbReference type="RefSeq" id="XP_044556577.1">
    <property type="nucleotide sequence ID" value="XM_044700344.1"/>
</dbReference>
<sequence>MISNNQSTTSLHKSSSTIVHNDNNLFKKLPKQLNNKEFKQFYFEMNIQPQFMMNQQRVYNFKSGLSEKNRKKSETSVVSDQSPKAHPKHNRNNKEEKMSKTLVDMTHDRNLSNSKKRKHERRKDESSTASTSSSSSSWNHLSEEIVVRESQVHMISKDYRPSQHQNEEMNVACNNKLQLSHQQLTAVPDISVDFR</sequence>
<protein>
    <submittedName>
        <fullName evidence="2">Uncharacterized protein</fullName>
    </submittedName>
</protein>
<keyword evidence="3" id="KW-1185">Reference proteome</keyword>
<reference evidence="2 3" key="1">
    <citation type="journal article" date="2019" name="Sci. Rep.">
        <title>Nanopore sequencing improves the draft genome of the human pathogenic amoeba Naegleria fowleri.</title>
        <authorList>
            <person name="Liechti N."/>
            <person name="Schurch N."/>
            <person name="Bruggmann R."/>
            <person name="Wittwer M."/>
        </authorList>
    </citation>
    <scope>NUCLEOTIDE SEQUENCE [LARGE SCALE GENOMIC DNA]</scope>
    <source>
        <strain evidence="2 3">ATCC 30894</strain>
    </source>
</reference>
<evidence type="ECO:0000313" key="3">
    <source>
        <dbReference type="Proteomes" id="UP000444721"/>
    </source>
</evidence>
<dbReference type="GeneID" id="68117299"/>
<dbReference type="EMBL" id="VFQX01000074">
    <property type="protein sequence ID" value="KAF0971861.1"/>
    <property type="molecule type" value="Genomic_DNA"/>
</dbReference>
<name>A0A6A5BAC0_NAEFO</name>
<feature type="compositionally biased region" description="Basic and acidic residues" evidence="1">
    <location>
        <begin position="92"/>
        <end position="110"/>
    </location>
</feature>
<accession>A0A6A5BAC0</accession>